<evidence type="ECO:0000256" key="1">
    <source>
        <dbReference type="ARBA" id="ARBA00022786"/>
    </source>
</evidence>
<feature type="domain" description="F-box" evidence="2">
    <location>
        <begin position="432"/>
        <end position="488"/>
    </location>
</feature>
<dbReference type="OrthoDB" id="2153609at2759"/>
<name>A0A922LTB3_SCHHA</name>
<dbReference type="Gene3D" id="1.20.1280.50">
    <property type="match status" value="1"/>
</dbReference>
<dbReference type="InterPro" id="IPR057207">
    <property type="entry name" value="FBXL15_LRR"/>
</dbReference>
<keyword evidence="4" id="KW-1185">Reference proteome</keyword>
<dbReference type="SUPFAM" id="SSF52047">
    <property type="entry name" value="RNI-like"/>
    <property type="match status" value="1"/>
</dbReference>
<reference evidence="3" key="2">
    <citation type="journal article" date="2019" name="Gigascience">
        <title>High-quality Schistosoma haematobium genome achieved by single-molecule and long-range sequencing.</title>
        <authorList>
            <person name="Stroehlein A.J."/>
            <person name="Korhonen P.K."/>
            <person name="Chong T.M."/>
            <person name="Lim Y.L."/>
            <person name="Chan K.G."/>
            <person name="Webster B."/>
            <person name="Rollinson D."/>
            <person name="Brindley P.J."/>
            <person name="Gasser R.B."/>
            <person name="Young N.D."/>
        </authorList>
    </citation>
    <scope>NUCLEOTIDE SEQUENCE</scope>
</reference>
<comment type="caution">
    <text evidence="3">The sequence shown here is derived from an EMBL/GenBank/DDBJ whole genome shotgun (WGS) entry which is preliminary data.</text>
</comment>
<dbReference type="GeneID" id="24594538"/>
<dbReference type="Gene3D" id="3.80.10.10">
    <property type="entry name" value="Ribonuclease Inhibitor"/>
    <property type="match status" value="2"/>
</dbReference>
<dbReference type="PANTHER" id="PTHR13318">
    <property type="entry name" value="PARTNER OF PAIRED, ISOFORM B-RELATED"/>
    <property type="match status" value="1"/>
</dbReference>
<dbReference type="InterPro" id="IPR032675">
    <property type="entry name" value="LRR_dom_sf"/>
</dbReference>
<keyword evidence="1" id="KW-0833">Ubl conjugation pathway</keyword>
<dbReference type="CDD" id="cd09917">
    <property type="entry name" value="F-box_SF"/>
    <property type="match status" value="1"/>
</dbReference>
<dbReference type="CTD" id="24594538"/>
<reference evidence="3" key="3">
    <citation type="submission" date="2021-06" db="EMBL/GenBank/DDBJ databases">
        <title>Chromosome-level genome assembly for S. haematobium.</title>
        <authorList>
            <person name="Stroehlein A.J."/>
        </authorList>
    </citation>
    <scope>NUCLEOTIDE SEQUENCE</scope>
</reference>
<accession>A0A922LTB3</accession>
<dbReference type="SMART" id="SM00367">
    <property type="entry name" value="LRR_CC"/>
    <property type="match status" value="7"/>
</dbReference>
<organism evidence="3 4">
    <name type="scientific">Schistosoma haematobium</name>
    <name type="common">Blood fluke</name>
    <dbReference type="NCBI Taxonomy" id="6185"/>
    <lineage>
        <taxon>Eukaryota</taxon>
        <taxon>Metazoa</taxon>
        <taxon>Spiralia</taxon>
        <taxon>Lophotrochozoa</taxon>
        <taxon>Platyhelminthes</taxon>
        <taxon>Trematoda</taxon>
        <taxon>Digenea</taxon>
        <taxon>Strigeidida</taxon>
        <taxon>Schistosomatoidea</taxon>
        <taxon>Schistosomatidae</taxon>
        <taxon>Schistosoma</taxon>
    </lineage>
</organism>
<dbReference type="PROSITE" id="PS50181">
    <property type="entry name" value="FBOX"/>
    <property type="match status" value="1"/>
</dbReference>
<dbReference type="PANTHER" id="PTHR13318:SF152">
    <property type="entry name" value="F-BOX_LRR-REPEAT PROTEIN 4"/>
    <property type="match status" value="1"/>
</dbReference>
<dbReference type="GO" id="GO:0031146">
    <property type="term" value="P:SCF-dependent proteasomal ubiquitin-dependent protein catabolic process"/>
    <property type="evidence" value="ECO:0007669"/>
    <property type="project" value="TreeGrafter"/>
</dbReference>
<gene>
    <name evidence="3" type="primary">FBXL4_1</name>
    <name evidence="3" type="ORF">MS3_00004682</name>
</gene>
<sequence>MARKRTKWELVHQFVHEVVDFSSQYGSESGTGFTAANIVGPCQVYPNYCDSNATAAFRTYGKWWRNSPSSLKPINLTPDDNDNYTSEDYVDLYFDVPVIPVCLQIYETYNPGAIVRISACYRRQPENSPVNMRKLQWTTLWKINYSNQDKNQLVQLQHTDDDDHYRTRQQQQPPLQLTYHSNNVCTTLACPDVVNCRTRSISNMYPDRCLPALPYDDENAFTVQYSEYLPQSRIFQPKLSNIRPYPTDLLRIEFDSRRCRYYTQIDAVRLSGWAELTDTTISRWSGQLEAPSSSSSLLIGVNSDSAEQSNNRSQNTLSFFSDLLRPCTPRLRASSYDLTDESMDMSLSDATLPGLSPDRLDDKNIDEDKSSSSALLPICIRRKSSGLIQIPPVGMNLLLLQSRNLVALPPGTICQSSLFGLTYLNEDALWRHGPLTRLPYEILLHIFSYLGLRSLLRCACVSRQFRCLVKDTLANMTSIDLQSFWPILNDSTLISLGKRLGQVNLTARAVVEYYTTGQSLVAPITLLRRQCREEEQEEVNNDEIENQYVANQQHNLSTRFNYRTKTYVHTPFAARVRSYSSNAAARLRNHTRLLDSISSNIQNILVYNNKDFSENENDTVNQNLNVKISDSSVEALQVQTDELNQGDYFELPNSHLRRLDMSWCGNYSMISPTAFGHFLTDACRYLTTLRLSSCKFLNDDCLLHIVNTCPYIKELDLSSCLGITSYGFLTLGRLIHLQWISLYRTHITDNGLAILAELCQYLKHVNLGSCIYVNDMDHILHDLTRNNPNLRSLNLWRSNSLTATGLSSISEHCLQLEELDIGWCRNVVLTQESNCIVQLTSRVRHLKKLFLTGTNLLNSEELLLISQYLNETLEQLDIHGSTNITTSAIVSMLNQCEKLKLLDVSFCSEIHSIHLIKLRYLFPYCTIIDSIPDMNAEILGNQFPEMIIDEVVDDDDDDDNIIENQEPLVALPAPNPLQQDIIAYHY</sequence>
<dbReference type="EMBL" id="AMPZ03000002">
    <property type="protein sequence ID" value="KAH9592932.1"/>
    <property type="molecule type" value="Genomic_DNA"/>
</dbReference>
<evidence type="ECO:0000313" key="3">
    <source>
        <dbReference type="EMBL" id="KAH9592932.1"/>
    </source>
</evidence>
<reference evidence="3" key="4">
    <citation type="journal article" date="2022" name="PLoS Pathog.">
        <title>Chromosome-level genome of Schistosoma haematobium underpins genome-wide explorations of molecular variation.</title>
        <authorList>
            <person name="Stroehlein A.J."/>
            <person name="Korhonen P.K."/>
            <person name="Lee V.V."/>
            <person name="Ralph S.A."/>
            <person name="Mentink-Kane M."/>
            <person name="You H."/>
            <person name="McManus D.P."/>
            <person name="Tchuente L.T."/>
            <person name="Stothard J.R."/>
            <person name="Kaur P."/>
            <person name="Dudchenko O."/>
            <person name="Aiden E.L."/>
            <person name="Yang B."/>
            <person name="Yang H."/>
            <person name="Emery A.M."/>
            <person name="Webster B.L."/>
            <person name="Brindley P.J."/>
            <person name="Rollinson D."/>
            <person name="Chang B.C.H."/>
            <person name="Gasser R.B."/>
            <person name="Young N.D."/>
        </authorList>
    </citation>
    <scope>NUCLEOTIDE SEQUENCE</scope>
</reference>
<dbReference type="AlphaFoldDB" id="A0A922LTB3"/>
<evidence type="ECO:0000313" key="4">
    <source>
        <dbReference type="Proteomes" id="UP000471633"/>
    </source>
</evidence>
<proteinExistence type="predicted"/>
<evidence type="ECO:0000259" key="2">
    <source>
        <dbReference type="PROSITE" id="PS50181"/>
    </source>
</evidence>
<dbReference type="InterPro" id="IPR006553">
    <property type="entry name" value="Leu-rich_rpt_Cys-con_subtyp"/>
</dbReference>
<dbReference type="Proteomes" id="UP000471633">
    <property type="component" value="Unassembled WGS sequence"/>
</dbReference>
<dbReference type="InterPro" id="IPR001810">
    <property type="entry name" value="F-box_dom"/>
</dbReference>
<dbReference type="Pfam" id="PF12937">
    <property type="entry name" value="F-box-like"/>
    <property type="match status" value="1"/>
</dbReference>
<dbReference type="SMART" id="SM00256">
    <property type="entry name" value="FBOX"/>
    <property type="match status" value="1"/>
</dbReference>
<dbReference type="GO" id="GO:0019005">
    <property type="term" value="C:SCF ubiquitin ligase complex"/>
    <property type="evidence" value="ECO:0007669"/>
    <property type="project" value="TreeGrafter"/>
</dbReference>
<protein>
    <submittedName>
        <fullName evidence="3">F-box and leucine-rich repeat protein 4, variant 2</fullName>
    </submittedName>
</protein>
<dbReference type="RefSeq" id="XP_051072833.1">
    <property type="nucleotide sequence ID" value="XM_051212643.1"/>
</dbReference>
<reference evidence="3" key="1">
    <citation type="journal article" date="2012" name="Nat. Genet.">
        <title>Whole-genome sequence of Schistosoma haematobium.</title>
        <authorList>
            <person name="Young N.D."/>
            <person name="Jex A.R."/>
            <person name="Li B."/>
            <person name="Liu S."/>
            <person name="Yang L."/>
            <person name="Xiong Z."/>
            <person name="Li Y."/>
            <person name="Cantacessi C."/>
            <person name="Hall R.S."/>
            <person name="Xu X."/>
            <person name="Chen F."/>
            <person name="Wu X."/>
            <person name="Zerlotini A."/>
            <person name="Oliveira G."/>
            <person name="Hofmann A."/>
            <person name="Zhang G."/>
            <person name="Fang X."/>
            <person name="Kang Y."/>
            <person name="Campbell B.E."/>
            <person name="Loukas A."/>
            <person name="Ranganathan S."/>
            <person name="Rollinson D."/>
            <person name="Rinaldi G."/>
            <person name="Brindley P.J."/>
            <person name="Yang H."/>
            <person name="Wang J."/>
            <person name="Wang J."/>
            <person name="Gasser R.B."/>
        </authorList>
    </citation>
    <scope>NUCLEOTIDE SEQUENCE</scope>
</reference>
<dbReference type="Pfam" id="PF25372">
    <property type="entry name" value="DUF7885"/>
    <property type="match status" value="1"/>
</dbReference>
<dbReference type="SUPFAM" id="SSF81383">
    <property type="entry name" value="F-box domain"/>
    <property type="match status" value="1"/>
</dbReference>
<dbReference type="InterPro" id="IPR036047">
    <property type="entry name" value="F-box-like_dom_sf"/>
</dbReference>